<dbReference type="OrthoDB" id="7014237at2"/>
<organism evidence="9 11">
    <name type="scientific">Legionella birminghamensis</name>
    <dbReference type="NCBI Taxonomy" id="28083"/>
    <lineage>
        <taxon>Bacteria</taxon>
        <taxon>Pseudomonadati</taxon>
        <taxon>Pseudomonadota</taxon>
        <taxon>Gammaproteobacteria</taxon>
        <taxon>Legionellales</taxon>
        <taxon>Legionellaceae</taxon>
        <taxon>Legionella</taxon>
    </lineage>
</organism>
<keyword evidence="9" id="KW-0282">Flagellum</keyword>
<accession>A0A378I7I2</accession>
<keyword evidence="5 7" id="KW-1133">Transmembrane helix</keyword>
<dbReference type="GO" id="GO:0005886">
    <property type="term" value="C:plasma membrane"/>
    <property type="evidence" value="ECO:0007669"/>
    <property type="project" value="UniProtKB-SubCell"/>
</dbReference>
<keyword evidence="3" id="KW-1003">Cell membrane</keyword>
<dbReference type="Proteomes" id="UP000054735">
    <property type="component" value="Unassembled WGS sequence"/>
</dbReference>
<proteinExistence type="inferred from homology"/>
<feature type="transmembrane region" description="Helical" evidence="7">
    <location>
        <begin position="115"/>
        <end position="132"/>
    </location>
</feature>
<keyword evidence="10" id="KW-1185">Reference proteome</keyword>
<feature type="transmembrane region" description="Helical" evidence="7">
    <location>
        <begin position="76"/>
        <end position="95"/>
    </location>
</feature>
<evidence type="ECO:0000256" key="7">
    <source>
        <dbReference type="SAM" id="Phobius"/>
    </source>
</evidence>
<keyword evidence="4 7" id="KW-0812">Transmembrane</keyword>
<dbReference type="PANTHER" id="PTHR30065">
    <property type="entry name" value="FLAGELLAR BIOSYNTHETIC PROTEIN FLIR"/>
    <property type="match status" value="1"/>
</dbReference>
<reference evidence="8 10" key="1">
    <citation type="submission" date="2015-11" db="EMBL/GenBank/DDBJ databases">
        <title>Genomic analysis of 38 Legionella species identifies large and diverse effector repertoires.</title>
        <authorList>
            <person name="Burstein D."/>
            <person name="Amaro F."/>
            <person name="Zusman T."/>
            <person name="Lifshitz Z."/>
            <person name="Cohen O."/>
            <person name="Gilbert J.A."/>
            <person name="Pupko T."/>
            <person name="Shuman H.A."/>
            <person name="Segal G."/>
        </authorList>
    </citation>
    <scope>NUCLEOTIDE SEQUENCE [LARGE SCALE GENOMIC DNA]</scope>
    <source>
        <strain evidence="8 10">CDC#1407-AL-14</strain>
    </source>
</reference>
<evidence type="ECO:0000256" key="4">
    <source>
        <dbReference type="ARBA" id="ARBA00022692"/>
    </source>
</evidence>
<dbReference type="EMBL" id="UGNW01000001">
    <property type="protein sequence ID" value="STX30993.1"/>
    <property type="molecule type" value="Genomic_DNA"/>
</dbReference>
<dbReference type="PANTHER" id="PTHR30065:SF1">
    <property type="entry name" value="SURFACE PRESENTATION OF ANTIGENS PROTEIN SPAR"/>
    <property type="match status" value="1"/>
</dbReference>
<dbReference type="Pfam" id="PF01311">
    <property type="entry name" value="Bac_export_1"/>
    <property type="match status" value="1"/>
</dbReference>
<keyword evidence="9" id="KW-0969">Cilium</keyword>
<evidence type="ECO:0000256" key="1">
    <source>
        <dbReference type="ARBA" id="ARBA00004651"/>
    </source>
</evidence>
<gene>
    <name evidence="9" type="primary">fliR_1</name>
    <name evidence="8" type="synonym">fliR_2</name>
    <name evidence="8" type="ORF">Lbir_2896</name>
    <name evidence="9" type="ORF">NCTC12437_00760</name>
</gene>
<evidence type="ECO:0000313" key="8">
    <source>
        <dbReference type="EMBL" id="KTC68294.1"/>
    </source>
</evidence>
<evidence type="ECO:0000256" key="2">
    <source>
        <dbReference type="ARBA" id="ARBA00009772"/>
    </source>
</evidence>
<feature type="transmembrane region" description="Helical" evidence="7">
    <location>
        <begin position="203"/>
        <end position="224"/>
    </location>
</feature>
<dbReference type="Proteomes" id="UP000255066">
    <property type="component" value="Unassembled WGS sequence"/>
</dbReference>
<keyword evidence="9" id="KW-0966">Cell projection</keyword>
<dbReference type="STRING" id="28083.Lbir_2896"/>
<feature type="transmembrane region" description="Helical" evidence="7">
    <location>
        <begin position="36"/>
        <end position="55"/>
    </location>
</feature>
<feature type="transmembrane region" description="Helical" evidence="7">
    <location>
        <begin position="167"/>
        <end position="188"/>
    </location>
</feature>
<name>A0A378I7I2_9GAMM</name>
<dbReference type="EMBL" id="LNXT01000048">
    <property type="protein sequence ID" value="KTC68294.1"/>
    <property type="molecule type" value="Genomic_DNA"/>
</dbReference>
<evidence type="ECO:0000256" key="6">
    <source>
        <dbReference type="ARBA" id="ARBA00023136"/>
    </source>
</evidence>
<dbReference type="AlphaFoldDB" id="A0A378I7I2"/>
<dbReference type="RefSeq" id="WP_058524868.1">
    <property type="nucleotide sequence ID" value="NZ_CAAAHV010000021.1"/>
</dbReference>
<evidence type="ECO:0000256" key="5">
    <source>
        <dbReference type="ARBA" id="ARBA00022989"/>
    </source>
</evidence>
<evidence type="ECO:0000313" key="9">
    <source>
        <dbReference type="EMBL" id="STX30993.1"/>
    </source>
</evidence>
<dbReference type="PRINTS" id="PR00953">
    <property type="entry name" value="TYPE3IMRPROT"/>
</dbReference>
<dbReference type="InterPro" id="IPR002010">
    <property type="entry name" value="T3SS_IM_R"/>
</dbReference>
<comment type="subcellular location">
    <subcellularLocation>
        <location evidence="1">Cell membrane</location>
        <topology evidence="1">Multi-pass membrane protein</topology>
    </subcellularLocation>
</comment>
<sequence length="248" mass="27615">MIGLSIHSLSLFFLISIRLGAIILFSPLEVIRRLPVQIRLLLLFLSSFLIILNIDAPFQAESLAAAFAAELINSQLFYLSLSACIGCFQIAGHLIDIQNGLNGVSVFKPDAGFDSLSAHLLGMMAALFFFASQGHHKFIRLILVSFAESPPGKLIGQFDLLHFIKQFAMIWSLGLLIASPVVFCLWLVEVCSGVLSRNMPQVSPFFLILPVKILLGFLVFYLLLDNINPLLQKTFELGFQCWRGYLHD</sequence>
<keyword evidence="6 7" id="KW-0472">Membrane</keyword>
<reference evidence="9 11" key="2">
    <citation type="submission" date="2018-06" db="EMBL/GenBank/DDBJ databases">
        <authorList>
            <consortium name="Pathogen Informatics"/>
            <person name="Doyle S."/>
        </authorList>
    </citation>
    <scope>NUCLEOTIDE SEQUENCE [LARGE SCALE GENOMIC DNA]</scope>
    <source>
        <strain evidence="9 11">NCTC12437</strain>
    </source>
</reference>
<dbReference type="GO" id="GO:0006605">
    <property type="term" value="P:protein targeting"/>
    <property type="evidence" value="ECO:0007669"/>
    <property type="project" value="InterPro"/>
</dbReference>
<evidence type="ECO:0000313" key="10">
    <source>
        <dbReference type="Proteomes" id="UP000054735"/>
    </source>
</evidence>
<protein>
    <submittedName>
        <fullName evidence="8 9">Flagellar biosynthetic protein FliR</fullName>
    </submittedName>
</protein>
<comment type="similarity">
    <text evidence="2">Belongs to the FliR/MopE/SpaR family.</text>
</comment>
<evidence type="ECO:0000313" key="11">
    <source>
        <dbReference type="Proteomes" id="UP000255066"/>
    </source>
</evidence>
<evidence type="ECO:0000256" key="3">
    <source>
        <dbReference type="ARBA" id="ARBA00022475"/>
    </source>
</evidence>